<gene>
    <name evidence="1" type="ORF">RPERSI_LOCUS31705</name>
</gene>
<evidence type="ECO:0000313" key="1">
    <source>
        <dbReference type="EMBL" id="CAG8841067.1"/>
    </source>
</evidence>
<evidence type="ECO:0000313" key="2">
    <source>
        <dbReference type="Proteomes" id="UP000789920"/>
    </source>
</evidence>
<reference evidence="1" key="1">
    <citation type="submission" date="2021-06" db="EMBL/GenBank/DDBJ databases">
        <authorList>
            <person name="Kallberg Y."/>
            <person name="Tangrot J."/>
            <person name="Rosling A."/>
        </authorList>
    </citation>
    <scope>NUCLEOTIDE SEQUENCE</scope>
    <source>
        <strain evidence="1">MA461A</strain>
    </source>
</reference>
<sequence>MSKRRKHCAIGTCSTGDETAYNACQIKRPSGSKVDRIDFGAIFTNDQLFFNDTLYKRV</sequence>
<accession>A0ACA9SKB1</accession>
<organism evidence="1 2">
    <name type="scientific">Racocetra persica</name>
    <dbReference type="NCBI Taxonomy" id="160502"/>
    <lineage>
        <taxon>Eukaryota</taxon>
        <taxon>Fungi</taxon>
        <taxon>Fungi incertae sedis</taxon>
        <taxon>Mucoromycota</taxon>
        <taxon>Glomeromycotina</taxon>
        <taxon>Glomeromycetes</taxon>
        <taxon>Diversisporales</taxon>
        <taxon>Gigasporaceae</taxon>
        <taxon>Racocetra</taxon>
    </lineage>
</organism>
<protein>
    <submittedName>
        <fullName evidence="1">4167_t:CDS:1</fullName>
    </submittedName>
</protein>
<name>A0ACA9SKB1_9GLOM</name>
<dbReference type="EMBL" id="CAJVQC010128877">
    <property type="protein sequence ID" value="CAG8841067.1"/>
    <property type="molecule type" value="Genomic_DNA"/>
</dbReference>
<dbReference type="Proteomes" id="UP000789920">
    <property type="component" value="Unassembled WGS sequence"/>
</dbReference>
<feature type="non-terminal residue" evidence="1">
    <location>
        <position position="58"/>
    </location>
</feature>
<proteinExistence type="predicted"/>
<comment type="caution">
    <text evidence="1">The sequence shown here is derived from an EMBL/GenBank/DDBJ whole genome shotgun (WGS) entry which is preliminary data.</text>
</comment>
<keyword evidence="2" id="KW-1185">Reference proteome</keyword>